<organism evidence="2 3">
    <name type="scientific">Kwoniella europaea PYCC6329</name>
    <dbReference type="NCBI Taxonomy" id="1423913"/>
    <lineage>
        <taxon>Eukaryota</taxon>
        <taxon>Fungi</taxon>
        <taxon>Dikarya</taxon>
        <taxon>Basidiomycota</taxon>
        <taxon>Agaricomycotina</taxon>
        <taxon>Tremellomycetes</taxon>
        <taxon>Tremellales</taxon>
        <taxon>Cryptococcaceae</taxon>
        <taxon>Kwoniella</taxon>
    </lineage>
</organism>
<dbReference type="RefSeq" id="XP_066082615.1">
    <property type="nucleotide sequence ID" value="XM_066226518.1"/>
</dbReference>
<dbReference type="KEGG" id="ker:91101523"/>
<feature type="compositionally biased region" description="Polar residues" evidence="1">
    <location>
        <begin position="1"/>
        <end position="16"/>
    </location>
</feature>
<dbReference type="EMBL" id="CP144089">
    <property type="protein sequence ID" value="WWD04648.1"/>
    <property type="molecule type" value="Genomic_DNA"/>
</dbReference>
<dbReference type="Proteomes" id="UP001358614">
    <property type="component" value="Chromosome 1"/>
</dbReference>
<name>A0AAX4KF26_9TREE</name>
<reference evidence="2 3" key="1">
    <citation type="submission" date="2024-01" db="EMBL/GenBank/DDBJ databases">
        <title>Comparative genomics of Cryptococcus and Kwoniella reveals pathogenesis evolution and contrasting modes of karyotype evolution via chromosome fusion or intercentromeric recombination.</title>
        <authorList>
            <person name="Coelho M.A."/>
            <person name="David-Palma M."/>
            <person name="Shea T."/>
            <person name="Bowers K."/>
            <person name="McGinley-Smith S."/>
            <person name="Mohammad A.W."/>
            <person name="Gnirke A."/>
            <person name="Yurkov A.M."/>
            <person name="Nowrousian M."/>
            <person name="Sun S."/>
            <person name="Cuomo C.A."/>
            <person name="Heitman J."/>
        </authorList>
    </citation>
    <scope>NUCLEOTIDE SEQUENCE [LARGE SCALE GENOMIC DNA]</scope>
    <source>
        <strain evidence="2 3">PYCC6329</strain>
    </source>
</reference>
<feature type="compositionally biased region" description="Low complexity" evidence="1">
    <location>
        <begin position="72"/>
        <end position="82"/>
    </location>
</feature>
<accession>A0AAX4KF26</accession>
<keyword evidence="3" id="KW-1185">Reference proteome</keyword>
<feature type="compositionally biased region" description="Polar residues" evidence="1">
    <location>
        <begin position="127"/>
        <end position="137"/>
    </location>
</feature>
<feature type="compositionally biased region" description="Low complexity" evidence="1">
    <location>
        <begin position="41"/>
        <end position="50"/>
    </location>
</feature>
<feature type="region of interest" description="Disordered" evidence="1">
    <location>
        <begin position="1"/>
        <end position="112"/>
    </location>
</feature>
<evidence type="ECO:0000256" key="1">
    <source>
        <dbReference type="SAM" id="MobiDB-lite"/>
    </source>
</evidence>
<sequence>MSDSEVSSYAATTKSPSGKGVTVTVDLSFPKEFSQMQGRPTSTSTSTSTSKYDSDRFDKPNTASLADFPHTSPSASVASSPVESKGPLHHTTKDTDGTQGSPKIGGGGATDSSPIYRFFKDAYHTIASASGSGSDSPTMPGGEEVSMSRSSAIKIKKVSWGSPQDDPEQRKRFEEKKSQYIDFQD</sequence>
<evidence type="ECO:0000313" key="2">
    <source>
        <dbReference type="EMBL" id="WWD04648.1"/>
    </source>
</evidence>
<feature type="region of interest" description="Disordered" evidence="1">
    <location>
        <begin position="127"/>
        <end position="185"/>
    </location>
</feature>
<evidence type="ECO:0000313" key="3">
    <source>
        <dbReference type="Proteomes" id="UP001358614"/>
    </source>
</evidence>
<dbReference type="GeneID" id="91101523"/>
<proteinExistence type="predicted"/>
<gene>
    <name evidence="2" type="ORF">V865_002719</name>
</gene>
<protein>
    <submittedName>
        <fullName evidence="2">Uncharacterized protein</fullName>
    </submittedName>
</protein>
<dbReference type="AlphaFoldDB" id="A0AAX4KF26"/>
<feature type="compositionally biased region" description="Basic and acidic residues" evidence="1">
    <location>
        <begin position="167"/>
        <end position="179"/>
    </location>
</feature>